<protein>
    <submittedName>
        <fullName evidence="5">Macrolide export protein MacA</fullName>
    </submittedName>
</protein>
<sequence length="264" mass="29336">MLEVLNTAYLAAGIILICLLFSSQLMAQDLEAVTDWNNRTELTTLVSGMVGRVNVDVGASVKRGEVLLELDQRRYQSRLAAAESRLEATSQQNEEAKRELDRALELYDRTLLSDHERKQAEIAAASSDAAYREAEAKLVKIRLQREYSRITAPFNGIVESIHVQPGQAVINRYSAMPLMILFDNSRMKALAEIDEQTVNGLKQGMGVQVGVQGQWLEGKIHRLGMHPIGRDANGSKYLLEVVFSPASDRVIRAGEKAVVRLSDE</sequence>
<dbReference type="PANTHER" id="PTHR30469:SF15">
    <property type="entry name" value="HLYD FAMILY OF SECRETION PROTEINS"/>
    <property type="match status" value="1"/>
</dbReference>
<keyword evidence="2" id="KW-0175">Coiled coil</keyword>
<evidence type="ECO:0000313" key="6">
    <source>
        <dbReference type="Proteomes" id="UP000094769"/>
    </source>
</evidence>
<feature type="coiled-coil region" evidence="2">
    <location>
        <begin position="72"/>
        <end position="113"/>
    </location>
</feature>
<evidence type="ECO:0000259" key="4">
    <source>
        <dbReference type="Pfam" id="PF25917"/>
    </source>
</evidence>
<organism evidence="5 6">
    <name type="scientific">Candidatus Thiodiazotropha endolucinida</name>
    <dbReference type="NCBI Taxonomy" id="1655433"/>
    <lineage>
        <taxon>Bacteria</taxon>
        <taxon>Pseudomonadati</taxon>
        <taxon>Pseudomonadota</taxon>
        <taxon>Gammaproteobacteria</taxon>
        <taxon>Chromatiales</taxon>
        <taxon>Sedimenticolaceae</taxon>
        <taxon>Candidatus Thiodiazotropha</taxon>
    </lineage>
</organism>
<dbReference type="Gene3D" id="1.10.287.470">
    <property type="entry name" value="Helix hairpin bin"/>
    <property type="match status" value="1"/>
</dbReference>
<evidence type="ECO:0000256" key="1">
    <source>
        <dbReference type="ARBA" id="ARBA00009477"/>
    </source>
</evidence>
<feature type="domain" description="Multidrug resistance protein MdtA-like barrel-sandwich hybrid" evidence="4">
    <location>
        <begin position="40"/>
        <end position="173"/>
    </location>
</feature>
<accession>A0A7Z0VNJ0</accession>
<dbReference type="AlphaFoldDB" id="A0A7Z0VNJ0"/>
<proteinExistence type="inferred from homology"/>
<dbReference type="InterPro" id="IPR058625">
    <property type="entry name" value="MdtA-like_BSH"/>
</dbReference>
<evidence type="ECO:0000256" key="2">
    <source>
        <dbReference type="SAM" id="Coils"/>
    </source>
</evidence>
<feature type="signal peptide" evidence="3">
    <location>
        <begin position="1"/>
        <end position="27"/>
    </location>
</feature>
<evidence type="ECO:0000256" key="3">
    <source>
        <dbReference type="SAM" id="SignalP"/>
    </source>
</evidence>
<dbReference type="Pfam" id="PF25917">
    <property type="entry name" value="BSH_RND"/>
    <property type="match status" value="1"/>
</dbReference>
<dbReference type="GO" id="GO:1990281">
    <property type="term" value="C:efflux pump complex"/>
    <property type="evidence" value="ECO:0007669"/>
    <property type="project" value="TreeGrafter"/>
</dbReference>
<dbReference type="PANTHER" id="PTHR30469">
    <property type="entry name" value="MULTIDRUG RESISTANCE PROTEIN MDTA"/>
    <property type="match status" value="1"/>
</dbReference>
<reference evidence="5 6" key="1">
    <citation type="submission" date="2016-06" db="EMBL/GenBank/DDBJ databases">
        <title>Genome sequence of endosymbiont of Candidatus Endolucinida thiodiazotropha.</title>
        <authorList>
            <person name="Poehlein A."/>
            <person name="Koenig S."/>
            <person name="Heiden S.E."/>
            <person name="Thuermer A."/>
            <person name="Voget S."/>
            <person name="Daniel R."/>
            <person name="Markert S."/>
            <person name="Gros O."/>
            <person name="Schweder T."/>
        </authorList>
    </citation>
    <scope>NUCLEOTIDE SEQUENCE [LARGE SCALE GENOMIC DNA]</scope>
    <source>
        <strain evidence="5 6">COS</strain>
    </source>
</reference>
<dbReference type="RefSeq" id="WP_162420109.1">
    <property type="nucleotide sequence ID" value="NZ_MARB01000003.1"/>
</dbReference>
<feature type="chain" id="PRO_5030956544" evidence="3">
    <location>
        <begin position="28"/>
        <end position="264"/>
    </location>
</feature>
<dbReference type="SUPFAM" id="SSF111369">
    <property type="entry name" value="HlyD-like secretion proteins"/>
    <property type="match status" value="1"/>
</dbReference>
<dbReference type="EMBL" id="MARB01000003">
    <property type="protein sequence ID" value="ODJ88983.1"/>
    <property type="molecule type" value="Genomic_DNA"/>
</dbReference>
<dbReference type="Proteomes" id="UP000094769">
    <property type="component" value="Unassembled WGS sequence"/>
</dbReference>
<comment type="caution">
    <text evidence="5">The sequence shown here is derived from an EMBL/GenBank/DDBJ whole genome shotgun (WGS) entry which is preliminary data.</text>
</comment>
<name>A0A7Z0VNJ0_9GAMM</name>
<keyword evidence="3" id="KW-0732">Signal</keyword>
<comment type="similarity">
    <text evidence="1">Belongs to the membrane fusion protein (MFP) (TC 8.A.1) family.</text>
</comment>
<gene>
    <name evidence="5" type="primary">macA_1</name>
    <name evidence="5" type="ORF">CODIS_05940</name>
</gene>
<dbReference type="Gene3D" id="2.40.50.100">
    <property type="match status" value="1"/>
</dbReference>
<dbReference type="InterPro" id="IPR006143">
    <property type="entry name" value="RND_pump_MFP"/>
</dbReference>
<keyword evidence="6" id="KW-1185">Reference proteome</keyword>
<dbReference type="GO" id="GO:0015562">
    <property type="term" value="F:efflux transmembrane transporter activity"/>
    <property type="evidence" value="ECO:0007669"/>
    <property type="project" value="TreeGrafter"/>
</dbReference>
<dbReference type="NCBIfam" id="TIGR01730">
    <property type="entry name" value="RND_mfp"/>
    <property type="match status" value="1"/>
</dbReference>
<evidence type="ECO:0000313" key="5">
    <source>
        <dbReference type="EMBL" id="ODJ88983.1"/>
    </source>
</evidence>